<protein>
    <submittedName>
        <fullName evidence="1">Uncharacterized protein</fullName>
    </submittedName>
</protein>
<name>A0ABV4JZ02_9BACT</name>
<gene>
    <name evidence="1" type="ORF">AB6M95_04100</name>
</gene>
<reference evidence="1 2" key="1">
    <citation type="submission" date="2024-08" db="EMBL/GenBank/DDBJ databases">
        <title>Sulfate-reducing bacteria isolated from formation water of the oil field in Kazakhstan and description of Pseudodesulfovibrio sp.</title>
        <authorList>
            <person name="Bidzhieva S.K."/>
            <person name="Tourova T.P."/>
            <person name="Grouzdev D.S."/>
            <person name="Beletsky A.V."/>
            <person name="Sokolova D.S."/>
            <person name="Samigullina S.R."/>
            <person name="Poltaraus A.B."/>
            <person name="Avtukh A.N."/>
            <person name="Tereshina V.M."/>
            <person name="Zhaparov N.S."/>
            <person name="Mardanov A.V."/>
            <person name="Nazina T.N."/>
        </authorList>
    </citation>
    <scope>NUCLEOTIDE SEQUENCE [LARGE SCALE GENOMIC DNA]</scope>
    <source>
        <strain evidence="1 2">9FUS</strain>
    </source>
</reference>
<organism evidence="1 2">
    <name type="scientific">Pseudodesulfovibrio karagichevae</name>
    <dbReference type="NCBI Taxonomy" id="3239305"/>
    <lineage>
        <taxon>Bacteria</taxon>
        <taxon>Pseudomonadati</taxon>
        <taxon>Thermodesulfobacteriota</taxon>
        <taxon>Desulfovibrionia</taxon>
        <taxon>Desulfovibrionales</taxon>
        <taxon>Desulfovibrionaceae</taxon>
    </lineage>
</organism>
<comment type="caution">
    <text evidence="1">The sequence shown here is derived from an EMBL/GenBank/DDBJ whole genome shotgun (WGS) entry which is preliminary data.</text>
</comment>
<evidence type="ECO:0000313" key="2">
    <source>
        <dbReference type="Proteomes" id="UP001568698"/>
    </source>
</evidence>
<evidence type="ECO:0000313" key="1">
    <source>
        <dbReference type="EMBL" id="MEZ7195920.1"/>
    </source>
</evidence>
<dbReference type="EMBL" id="JBGLYH010000007">
    <property type="protein sequence ID" value="MEZ7195920.1"/>
    <property type="molecule type" value="Genomic_DNA"/>
</dbReference>
<sequence>MNRARLDEVKEASLAACRATFNLPKKVDEFERWVRDEVVGG</sequence>
<dbReference type="RefSeq" id="WP_371385463.1">
    <property type="nucleotide sequence ID" value="NZ_JBGLYH010000007.1"/>
</dbReference>
<accession>A0ABV4JZ02</accession>
<keyword evidence="2" id="KW-1185">Reference proteome</keyword>
<proteinExistence type="predicted"/>
<dbReference type="Proteomes" id="UP001568698">
    <property type="component" value="Unassembled WGS sequence"/>
</dbReference>